<dbReference type="CDD" id="cd06260">
    <property type="entry name" value="DUF820-like"/>
    <property type="match status" value="1"/>
</dbReference>
<dbReference type="AlphaFoldDB" id="A0AA96YNE6"/>
<evidence type="ECO:0000259" key="2">
    <source>
        <dbReference type="Pfam" id="PF05685"/>
    </source>
</evidence>
<dbReference type="InterPro" id="IPR011335">
    <property type="entry name" value="Restrct_endonuc-II-like"/>
</dbReference>
<keyword evidence="3" id="KW-0255">Endonuclease</keyword>
<evidence type="ECO:0000313" key="3">
    <source>
        <dbReference type="EMBL" id="WOB43402.1"/>
    </source>
</evidence>
<gene>
    <name evidence="3" type="ORF">HNI00_09695</name>
</gene>
<feature type="region of interest" description="Disordered" evidence="1">
    <location>
        <begin position="1"/>
        <end position="22"/>
    </location>
</feature>
<keyword evidence="3" id="KW-0540">Nuclease</keyword>
<proteinExistence type="predicted"/>
<dbReference type="EMBL" id="CP053540">
    <property type="protein sequence ID" value="WOB43402.1"/>
    <property type="molecule type" value="Genomic_DNA"/>
</dbReference>
<accession>A0AA96YNE6</accession>
<dbReference type="SUPFAM" id="SSF52980">
    <property type="entry name" value="Restriction endonuclease-like"/>
    <property type="match status" value="1"/>
</dbReference>
<reference evidence="3" key="1">
    <citation type="submission" date="2020-05" db="EMBL/GenBank/DDBJ databases">
        <authorList>
            <person name="Zhu T."/>
            <person name="Keshari N."/>
            <person name="Lu X."/>
        </authorList>
    </citation>
    <scope>NUCLEOTIDE SEQUENCE</scope>
    <source>
        <strain evidence="3">NK1-22</strain>
    </source>
</reference>
<dbReference type="KEGG" id="tog:HNI00_09695"/>
<name>A0AA96YNE6_9CYAN</name>
<dbReference type="InterPro" id="IPR012296">
    <property type="entry name" value="Nuclease_put_TT1808"/>
</dbReference>
<dbReference type="GO" id="GO:0004519">
    <property type="term" value="F:endonuclease activity"/>
    <property type="evidence" value="ECO:0007669"/>
    <property type="project" value="UniProtKB-KW"/>
</dbReference>
<protein>
    <submittedName>
        <fullName evidence="3">Uma2 family endonuclease</fullName>
    </submittedName>
</protein>
<dbReference type="InterPro" id="IPR008538">
    <property type="entry name" value="Uma2"/>
</dbReference>
<sequence>MTLASNEPKNEPKAESGLSIQPASEPKVWTDAEFMALPQDGHRYELVNGELIDMGNSGMEHGWFASNLMIVLGGFVRTHKLGVMCDSSTAFAMKNGNRRSPDVSFVAKDRLQGLRRLPKGFFQGAPDLAVEVLSPSNTVEEIHDKIVEYFENGTRLVWVIHPDEQYVLIYHSPSPDRLLRLQDALDGESVVPGFSLAVAELFEELDF</sequence>
<dbReference type="PANTHER" id="PTHR34107:SF1">
    <property type="entry name" value="SLL0198 PROTEIN"/>
    <property type="match status" value="1"/>
</dbReference>
<keyword evidence="3" id="KW-0378">Hydrolase</keyword>
<evidence type="ECO:0000256" key="1">
    <source>
        <dbReference type="SAM" id="MobiDB-lite"/>
    </source>
</evidence>
<feature type="domain" description="Putative restriction endonuclease" evidence="2">
    <location>
        <begin position="32"/>
        <end position="199"/>
    </location>
</feature>
<dbReference type="Gene3D" id="3.90.1570.10">
    <property type="entry name" value="tt1808, chain A"/>
    <property type="match status" value="1"/>
</dbReference>
<organism evidence="3">
    <name type="scientific">Thermoleptolyngbya oregonensis NK1-22</name>
    <dbReference type="NCBI Taxonomy" id="2547457"/>
    <lineage>
        <taxon>Bacteria</taxon>
        <taxon>Bacillati</taxon>
        <taxon>Cyanobacteriota</taxon>
        <taxon>Cyanophyceae</taxon>
        <taxon>Oculatellales</taxon>
        <taxon>Oculatellaceae</taxon>
        <taxon>Thermoleptolyngbya</taxon>
    </lineage>
</organism>
<dbReference type="Pfam" id="PF05685">
    <property type="entry name" value="Uma2"/>
    <property type="match status" value="1"/>
</dbReference>
<dbReference type="PANTHER" id="PTHR34107">
    <property type="entry name" value="SLL0198 PROTEIN-RELATED"/>
    <property type="match status" value="1"/>
</dbReference>